<comment type="caution">
    <text evidence="6">The sequence shown here is derived from an EMBL/GenBank/DDBJ whole genome shotgun (WGS) entry which is preliminary data.</text>
</comment>
<evidence type="ECO:0000313" key="7">
    <source>
        <dbReference type="Proteomes" id="UP000235965"/>
    </source>
</evidence>
<feature type="coiled-coil region" evidence="5">
    <location>
        <begin position="675"/>
        <end position="716"/>
    </location>
</feature>
<dbReference type="Pfam" id="PF24161">
    <property type="entry name" value="CCDC39"/>
    <property type="match status" value="1"/>
</dbReference>
<keyword evidence="3 5" id="KW-0175">Coiled coil</keyword>
<dbReference type="AlphaFoldDB" id="A0A2J7Q228"/>
<evidence type="ECO:0000256" key="2">
    <source>
        <dbReference type="ARBA" id="ARBA00016725"/>
    </source>
</evidence>
<feature type="coiled-coil region" evidence="5">
    <location>
        <begin position="481"/>
        <end position="536"/>
    </location>
</feature>
<dbReference type="InterPro" id="IPR033290">
    <property type="entry name" value="CCDC39"/>
</dbReference>
<sequence length="957" mass="110353">MVRQLENLLKELGWADGFRIPVANEANKALEEQVEHSIKKKGELTIQFEDLSDRVDSLLKHTQNVKVEHQQNQDILIAHKRQMETEKNLYQTAKAEQASYEWELRLINKAFHELGERHFILQNGIITHTERLEKLKANVKWDKDVLLSWEENVAKDNEHTQLLARYAVEDESKSKELELTRVRLCAEVDERNQLLTKIIGDVESLERVLDRTAKMFRQAHSERQEFISQWEGSVQVLHQRDYDIHSRVQEISMLRAEARKKLEILREQGQFFRNEVNNNKETEAQISLITRSAIRLRDDYSTLLNTIDELTSELGTMQRTLTGTALHLENQRQRKKVLANDNVAKHNHIKELVEVVQRTKERLAQVTDRTMSAAERAQHLEEMIKCEEKTIDILLQDTRKLSDKLFKTQQELSDLKKQEEQHHIEIRGLESEKSVVLSHIQRTQKELQYQREIIYNKEFEAQMIESRIGHLTGTGQDAEEKEANEKKIAELEEVLNEKMATFDLLTAQNQRLENRMQRLTKALSAGSAELEKLVDKRQDKILLTDGGQKQLKLNKVHNQEKQVEENILLLRVAQAERAIAQEGNKVHTLEKQKLELDAAMKERKVEIGVHKDVLFIQKRNLSEEKSHLIADIKACELKISQLQKKYDIVMSSLGQAEDGEQLSVTYFKIKSAQEKYELQQQGDELDAKIRRTEKEIQAMENTLKVINSTNEKYKRSLSTVDEDSDEYKKKEELESLYYVAVNTWRQQTSQLNELSSQTEILEQALKDIFITEGNLRAVWQNKDQDSSDLEKDLQEQISKLQRAEKQLHKALRELRGVSQTKPMALEKKDIEVRELQEQNQSALQQLAEFVARHIEAGPVVTRYLEEKCLVLPMSHSPGGSLSCISSRDFLRHSPVKRSPSLSKHALPGPGSPSSIQLCATCSSQDLASNHESSRSSKSSTSASVITLDAALLDGDCL</sequence>
<feature type="coiled-coil region" evidence="5">
    <location>
        <begin position="248"/>
        <end position="313"/>
    </location>
</feature>
<dbReference type="FunCoup" id="A0A2J7Q228">
    <property type="interactions" value="107"/>
</dbReference>
<evidence type="ECO:0000256" key="3">
    <source>
        <dbReference type="ARBA" id="ARBA00023054"/>
    </source>
</evidence>
<evidence type="ECO:0000256" key="1">
    <source>
        <dbReference type="ARBA" id="ARBA00005805"/>
    </source>
</evidence>
<dbReference type="PANTHER" id="PTHR18962:SF0">
    <property type="entry name" value="COILED-COIL DOMAIN-CONTAINING PROTEIN 39"/>
    <property type="match status" value="1"/>
</dbReference>
<feature type="coiled-coil region" evidence="5">
    <location>
        <begin position="349"/>
        <end position="432"/>
    </location>
</feature>
<comment type="similarity">
    <text evidence="1">Belongs to the CCDC39 family.</text>
</comment>
<dbReference type="GO" id="GO:0060285">
    <property type="term" value="P:cilium-dependent cell motility"/>
    <property type="evidence" value="ECO:0007669"/>
    <property type="project" value="TreeGrafter"/>
</dbReference>
<dbReference type="PANTHER" id="PTHR18962">
    <property type="entry name" value="COILED-COIL DOMAIN-CONTAINING PROTEIN 39"/>
    <property type="match status" value="1"/>
</dbReference>
<dbReference type="GO" id="GO:0005930">
    <property type="term" value="C:axoneme"/>
    <property type="evidence" value="ECO:0007669"/>
    <property type="project" value="InterPro"/>
</dbReference>
<proteinExistence type="inferred from homology"/>
<feature type="coiled-coil region" evidence="5">
    <location>
        <begin position="786"/>
        <end position="852"/>
    </location>
</feature>
<dbReference type="OrthoDB" id="420518at2759"/>
<evidence type="ECO:0000256" key="4">
    <source>
        <dbReference type="ARBA" id="ARBA00045182"/>
    </source>
</evidence>
<comment type="function">
    <text evidence="4">Required for assembly of dynein regulatory complex (DRC) and inner dynein arm (IDA) complexes, which are responsible for ciliary beat regulation, thereby playing a central role in motility in cilia and flagella. Probably acts together with CCDC40 to form a molecular ruler that determines the 96 nanometer (nm) repeat length and arrangements of components in cilia and flagella. Not required for outer dynein arm complexes assembly.</text>
</comment>
<reference evidence="6 7" key="1">
    <citation type="submission" date="2017-12" db="EMBL/GenBank/DDBJ databases">
        <title>Hemimetabolous genomes reveal molecular basis of termite eusociality.</title>
        <authorList>
            <person name="Harrison M.C."/>
            <person name="Jongepier E."/>
            <person name="Robertson H.M."/>
            <person name="Arning N."/>
            <person name="Bitard-Feildel T."/>
            <person name="Chao H."/>
            <person name="Childers C.P."/>
            <person name="Dinh H."/>
            <person name="Doddapaneni H."/>
            <person name="Dugan S."/>
            <person name="Gowin J."/>
            <person name="Greiner C."/>
            <person name="Han Y."/>
            <person name="Hu H."/>
            <person name="Hughes D.S.T."/>
            <person name="Huylmans A.-K."/>
            <person name="Kemena C."/>
            <person name="Kremer L.P.M."/>
            <person name="Lee S.L."/>
            <person name="Lopez-Ezquerra A."/>
            <person name="Mallet L."/>
            <person name="Monroy-Kuhn J.M."/>
            <person name="Moser A."/>
            <person name="Murali S.C."/>
            <person name="Muzny D.M."/>
            <person name="Otani S."/>
            <person name="Piulachs M.-D."/>
            <person name="Poelchau M."/>
            <person name="Qu J."/>
            <person name="Schaub F."/>
            <person name="Wada-Katsumata A."/>
            <person name="Worley K.C."/>
            <person name="Xie Q."/>
            <person name="Ylla G."/>
            <person name="Poulsen M."/>
            <person name="Gibbs R.A."/>
            <person name="Schal C."/>
            <person name="Richards S."/>
            <person name="Belles X."/>
            <person name="Korb J."/>
            <person name="Bornberg-Bauer E."/>
        </authorList>
    </citation>
    <scope>NUCLEOTIDE SEQUENCE [LARGE SCALE GENOMIC DNA]</scope>
    <source>
        <tissue evidence="6">Whole body</tissue>
    </source>
</reference>
<evidence type="ECO:0000313" key="6">
    <source>
        <dbReference type="EMBL" id="PNF22630.1"/>
    </source>
</evidence>
<accession>A0A2J7Q228</accession>
<dbReference type="EMBL" id="NEVH01019374">
    <property type="protein sequence ID" value="PNF22630.1"/>
    <property type="molecule type" value="Genomic_DNA"/>
</dbReference>
<keyword evidence="7" id="KW-1185">Reference proteome</keyword>
<dbReference type="STRING" id="105785.A0A2J7Q228"/>
<gene>
    <name evidence="6" type="ORF">B7P43_G10853</name>
</gene>
<dbReference type="GO" id="GO:0036159">
    <property type="term" value="P:inner dynein arm assembly"/>
    <property type="evidence" value="ECO:0007669"/>
    <property type="project" value="InterPro"/>
</dbReference>
<name>A0A2J7Q228_9NEOP</name>
<organism evidence="6 7">
    <name type="scientific">Cryptotermes secundus</name>
    <dbReference type="NCBI Taxonomy" id="105785"/>
    <lineage>
        <taxon>Eukaryota</taxon>
        <taxon>Metazoa</taxon>
        <taxon>Ecdysozoa</taxon>
        <taxon>Arthropoda</taxon>
        <taxon>Hexapoda</taxon>
        <taxon>Insecta</taxon>
        <taxon>Pterygota</taxon>
        <taxon>Neoptera</taxon>
        <taxon>Polyneoptera</taxon>
        <taxon>Dictyoptera</taxon>
        <taxon>Blattodea</taxon>
        <taxon>Blattoidea</taxon>
        <taxon>Termitoidae</taxon>
        <taxon>Kalotermitidae</taxon>
        <taxon>Cryptotermitinae</taxon>
        <taxon>Cryptotermes</taxon>
    </lineage>
</organism>
<dbReference type="GO" id="GO:0005576">
    <property type="term" value="C:extracellular region"/>
    <property type="evidence" value="ECO:0007669"/>
    <property type="project" value="GOC"/>
</dbReference>
<dbReference type="GO" id="GO:0060287">
    <property type="term" value="P:epithelial cilium movement involved in determination of left/right asymmetry"/>
    <property type="evidence" value="ECO:0007669"/>
    <property type="project" value="TreeGrafter"/>
</dbReference>
<protein>
    <recommendedName>
        <fullName evidence="2">Coiled-coil domain-containing protein 39</fullName>
    </recommendedName>
</protein>
<evidence type="ECO:0000256" key="5">
    <source>
        <dbReference type="SAM" id="Coils"/>
    </source>
</evidence>
<dbReference type="Proteomes" id="UP000235965">
    <property type="component" value="Unassembled WGS sequence"/>
</dbReference>
<dbReference type="InParanoid" id="A0A2J7Q228"/>